<dbReference type="AlphaFoldDB" id="A0A4U0TZP2"/>
<keyword evidence="1" id="KW-0732">Signal</keyword>
<dbReference type="OrthoDB" id="3867766at2759"/>
<gene>
    <name evidence="2" type="ORF">B0A50_04424</name>
</gene>
<name>A0A4U0TZP2_9PEZI</name>
<organism evidence="2 3">
    <name type="scientific">Salinomyces thailandicus</name>
    <dbReference type="NCBI Taxonomy" id="706561"/>
    <lineage>
        <taxon>Eukaryota</taxon>
        <taxon>Fungi</taxon>
        <taxon>Dikarya</taxon>
        <taxon>Ascomycota</taxon>
        <taxon>Pezizomycotina</taxon>
        <taxon>Dothideomycetes</taxon>
        <taxon>Dothideomycetidae</taxon>
        <taxon>Mycosphaerellales</taxon>
        <taxon>Teratosphaeriaceae</taxon>
        <taxon>Salinomyces</taxon>
    </lineage>
</organism>
<dbReference type="EMBL" id="NAJL01000022">
    <property type="protein sequence ID" value="TKA27592.1"/>
    <property type="molecule type" value="Genomic_DNA"/>
</dbReference>
<sequence length="248" mass="27361">MAGLSFLHKLATVALALTSAYAQSSTPTQSWTPGPTCSAGLSNIANNPSDLGGLYTDPKYSALWNIECAQGSTSSYYGTSSTNGQGIYACFKNCEKRIGCTGFSFTSSGTQTSATTGAGTCYLYYNIGNYTSGSSYYASGNILVASTYMPLYFWIFAACNNNYIASDIQLFNEDFLELSSNHVVWLFLELGSHHFTQLFHEHVFELYCHHFVNLSKEQLNKLTDRHFVELANEHLNKLFNKHPDKLVG</sequence>
<keyword evidence="3" id="KW-1185">Reference proteome</keyword>
<evidence type="ECO:0000313" key="2">
    <source>
        <dbReference type="EMBL" id="TKA27592.1"/>
    </source>
</evidence>
<feature type="signal peptide" evidence="1">
    <location>
        <begin position="1"/>
        <end position="22"/>
    </location>
</feature>
<comment type="caution">
    <text evidence="2">The sequence shown here is derived from an EMBL/GenBank/DDBJ whole genome shotgun (WGS) entry which is preliminary data.</text>
</comment>
<accession>A0A4U0TZP2</accession>
<evidence type="ECO:0000313" key="3">
    <source>
        <dbReference type="Proteomes" id="UP000308549"/>
    </source>
</evidence>
<reference evidence="2 3" key="1">
    <citation type="submission" date="2017-03" db="EMBL/GenBank/DDBJ databases">
        <title>Genomes of endolithic fungi from Antarctica.</title>
        <authorList>
            <person name="Coleine C."/>
            <person name="Masonjones S."/>
            <person name="Stajich J.E."/>
        </authorList>
    </citation>
    <scope>NUCLEOTIDE SEQUENCE [LARGE SCALE GENOMIC DNA]</scope>
    <source>
        <strain evidence="2 3">CCFEE 6315</strain>
    </source>
</reference>
<proteinExistence type="predicted"/>
<evidence type="ECO:0000256" key="1">
    <source>
        <dbReference type="SAM" id="SignalP"/>
    </source>
</evidence>
<protein>
    <recommendedName>
        <fullName evidence="4">Apple domain-containing protein</fullName>
    </recommendedName>
</protein>
<feature type="chain" id="PRO_5020336757" description="Apple domain-containing protein" evidence="1">
    <location>
        <begin position="23"/>
        <end position="248"/>
    </location>
</feature>
<evidence type="ECO:0008006" key="4">
    <source>
        <dbReference type="Google" id="ProtNLM"/>
    </source>
</evidence>
<dbReference type="Proteomes" id="UP000308549">
    <property type="component" value="Unassembled WGS sequence"/>
</dbReference>